<name>W9VKN8_9EURO</name>
<protein>
    <submittedName>
        <fullName evidence="1">Uncharacterized protein</fullName>
    </submittedName>
</protein>
<evidence type="ECO:0000313" key="1">
    <source>
        <dbReference type="EMBL" id="EXJ56068.1"/>
    </source>
</evidence>
<accession>W9VKN8</accession>
<evidence type="ECO:0000313" key="2">
    <source>
        <dbReference type="Proteomes" id="UP000019473"/>
    </source>
</evidence>
<proteinExistence type="predicted"/>
<gene>
    <name evidence="1" type="ORF">A1O7_08999</name>
</gene>
<dbReference type="GeneID" id="19183563"/>
<dbReference type="AlphaFoldDB" id="W9VKN8"/>
<sequence>MGMPLEIRRMILRELLTIDANHKTLIAPPSTCFMPRRMRRDEFHAAAVREKHTCLLHSAIMSTCKRLYEEGRAILFEDNHFVAIRGNQKLFIKVMVKWNVYTFWVPETWAGKWSRTSAAFELDHYHVSPNVTIAFKTAVDGPMRRGAPVLIPARHLSAAVLAVLGVQMTHPRTGPIELYFHSKYGKNLFGGKEPFTVEELRKKIFIWLGKYSNGFRWCWSQEALDEHEKQSRAQTEAEVFKAFQETNAYHSKRHAEENAMYKHLREFVVEMDECLDEDKQAEAFSKFQEFAHQMSAAEDKALNGSFAPSRPLPLAFIERTGQLYAYACYRVTSLANPDLLGWHKTLYLEWSIDRALERMPLWMMWSAKLHAASELLIFSDNAFSTYQFGQESAEVQRNVRKATAEAVRAALFDIIRYLDRELNCNYGHVRKLKDQPFDKDEWATSAMQS</sequence>
<reference evidence="1 2" key="1">
    <citation type="submission" date="2013-03" db="EMBL/GenBank/DDBJ databases">
        <title>The Genome Sequence of Cladophialophora yegresii CBS 114405.</title>
        <authorList>
            <consortium name="The Broad Institute Genomics Platform"/>
            <person name="Cuomo C."/>
            <person name="de Hoog S."/>
            <person name="Gorbushina A."/>
            <person name="Walker B."/>
            <person name="Young S.K."/>
            <person name="Zeng Q."/>
            <person name="Gargeya S."/>
            <person name="Fitzgerald M."/>
            <person name="Haas B."/>
            <person name="Abouelleil A."/>
            <person name="Allen A.W."/>
            <person name="Alvarado L."/>
            <person name="Arachchi H.M."/>
            <person name="Berlin A.M."/>
            <person name="Chapman S.B."/>
            <person name="Gainer-Dewar J."/>
            <person name="Goldberg J."/>
            <person name="Griggs A."/>
            <person name="Gujja S."/>
            <person name="Hansen M."/>
            <person name="Howarth C."/>
            <person name="Imamovic A."/>
            <person name="Ireland A."/>
            <person name="Larimer J."/>
            <person name="McCowan C."/>
            <person name="Murphy C."/>
            <person name="Pearson M."/>
            <person name="Poon T.W."/>
            <person name="Priest M."/>
            <person name="Roberts A."/>
            <person name="Saif S."/>
            <person name="Shea T."/>
            <person name="Sisk P."/>
            <person name="Sykes S."/>
            <person name="Wortman J."/>
            <person name="Nusbaum C."/>
            <person name="Birren B."/>
        </authorList>
    </citation>
    <scope>NUCLEOTIDE SEQUENCE [LARGE SCALE GENOMIC DNA]</scope>
    <source>
        <strain evidence="1 2">CBS 114405</strain>
    </source>
</reference>
<dbReference type="EMBL" id="AMGW01000006">
    <property type="protein sequence ID" value="EXJ56068.1"/>
    <property type="molecule type" value="Genomic_DNA"/>
</dbReference>
<dbReference type="HOGENOM" id="CLU_609722_0_0_1"/>
<dbReference type="RefSeq" id="XP_007761178.1">
    <property type="nucleotide sequence ID" value="XM_007762988.1"/>
</dbReference>
<dbReference type="VEuPathDB" id="FungiDB:A1O7_08999"/>
<organism evidence="1 2">
    <name type="scientific">Cladophialophora yegresii CBS 114405</name>
    <dbReference type="NCBI Taxonomy" id="1182544"/>
    <lineage>
        <taxon>Eukaryota</taxon>
        <taxon>Fungi</taxon>
        <taxon>Dikarya</taxon>
        <taxon>Ascomycota</taxon>
        <taxon>Pezizomycotina</taxon>
        <taxon>Eurotiomycetes</taxon>
        <taxon>Chaetothyriomycetidae</taxon>
        <taxon>Chaetothyriales</taxon>
        <taxon>Herpotrichiellaceae</taxon>
        <taxon>Cladophialophora</taxon>
    </lineage>
</organism>
<dbReference type="Proteomes" id="UP000019473">
    <property type="component" value="Unassembled WGS sequence"/>
</dbReference>
<keyword evidence="2" id="KW-1185">Reference proteome</keyword>
<comment type="caution">
    <text evidence="1">The sequence shown here is derived from an EMBL/GenBank/DDBJ whole genome shotgun (WGS) entry which is preliminary data.</text>
</comment>
<dbReference type="OrthoDB" id="10367794at2759"/>